<protein>
    <submittedName>
        <fullName evidence="1">Uncharacterized protein</fullName>
    </submittedName>
</protein>
<name>A0A1G9V8L7_9BACT</name>
<keyword evidence="2" id="KW-1185">Reference proteome</keyword>
<dbReference type="EMBL" id="FNFO01000019">
    <property type="protein sequence ID" value="SDM68225.1"/>
    <property type="molecule type" value="Genomic_DNA"/>
</dbReference>
<reference evidence="1 2" key="1">
    <citation type="submission" date="2016-10" db="EMBL/GenBank/DDBJ databases">
        <authorList>
            <person name="de Groot N.N."/>
        </authorList>
    </citation>
    <scope>NUCLEOTIDE SEQUENCE [LARGE SCALE GENOMIC DNA]</scope>
    <source>
        <strain evidence="1 2">DSM 25186</strain>
    </source>
</reference>
<evidence type="ECO:0000313" key="1">
    <source>
        <dbReference type="EMBL" id="SDM68225.1"/>
    </source>
</evidence>
<organism evidence="1 2">
    <name type="scientific">Catalinimonas alkaloidigena</name>
    <dbReference type="NCBI Taxonomy" id="1075417"/>
    <lineage>
        <taxon>Bacteria</taxon>
        <taxon>Pseudomonadati</taxon>
        <taxon>Bacteroidota</taxon>
        <taxon>Cytophagia</taxon>
        <taxon>Cytophagales</taxon>
        <taxon>Catalimonadaceae</taxon>
        <taxon>Catalinimonas</taxon>
    </lineage>
</organism>
<evidence type="ECO:0000313" key="2">
    <source>
        <dbReference type="Proteomes" id="UP000198510"/>
    </source>
</evidence>
<dbReference type="AlphaFoldDB" id="A0A1G9V8L7"/>
<dbReference type="STRING" id="1075417.SAMN05421823_11944"/>
<accession>A0A1G9V8L7</accession>
<gene>
    <name evidence="1" type="ORF">SAMN05421823_11944</name>
</gene>
<sequence>MTDWEQSTKWLKMSLKPNHRTMSKKTIQWRGVEMTPEWPDQIQAAQQHTHTRYAAGERLERLQHTHEPIQIGADMVEPEKQACGDCGVLPGELHVWGCDQERCPKCLGQAISCACQLIGEPQAELAESFQWQPALLTKLDKPSLDGEIIYVVHDFDGEILYRSAPTHREYVAILGRGKVACNRFGRVDLIGKGDSARFVGREGYWLAS</sequence>
<proteinExistence type="predicted"/>
<dbReference type="Proteomes" id="UP000198510">
    <property type="component" value="Unassembled WGS sequence"/>
</dbReference>